<dbReference type="EMBL" id="KL669020">
    <property type="protein sequence ID" value="KFW75139.1"/>
    <property type="molecule type" value="Genomic_DNA"/>
</dbReference>
<accession>A0A093RWP8</accession>
<name>A0A093RWP8_9PASS</name>
<dbReference type="OrthoDB" id="9838443at2759"/>
<feature type="non-terminal residue" evidence="1">
    <location>
        <position position="60"/>
    </location>
</feature>
<keyword evidence="2" id="KW-1185">Reference proteome</keyword>
<feature type="non-terminal residue" evidence="1">
    <location>
        <position position="1"/>
    </location>
</feature>
<proteinExistence type="predicted"/>
<evidence type="ECO:0000313" key="2">
    <source>
        <dbReference type="Proteomes" id="UP000053258"/>
    </source>
</evidence>
<evidence type="ECO:0000313" key="1">
    <source>
        <dbReference type="EMBL" id="KFW75139.1"/>
    </source>
</evidence>
<sequence length="60" mass="6952">AAIDFLLLVQGHGCEEFEGMCCMNLSDHSQSIYQKLKEMQGHLNDFKIQKDPIREWLAKL</sequence>
<protein>
    <submittedName>
        <fullName evidence="1">Uncharacterized protein</fullName>
    </submittedName>
</protein>
<reference evidence="1 2" key="1">
    <citation type="submission" date="2014-06" db="EMBL/GenBank/DDBJ databases">
        <title>Genome evolution of avian class.</title>
        <authorList>
            <person name="Zhang G."/>
            <person name="Li C."/>
        </authorList>
    </citation>
    <scope>NUCLEOTIDE SEQUENCE [LARGE SCALE GENOMIC DNA]</scope>
    <source>
        <strain evidence="1">BGI_N305</strain>
    </source>
</reference>
<dbReference type="AlphaFoldDB" id="A0A093RWP8"/>
<dbReference type="Gene3D" id="1.10.287.210">
    <property type="match status" value="1"/>
</dbReference>
<gene>
    <name evidence="1" type="ORF">N305_04482</name>
</gene>
<dbReference type="Proteomes" id="UP000053258">
    <property type="component" value="Unassembled WGS sequence"/>
</dbReference>
<dbReference type="SUPFAM" id="SSF58069">
    <property type="entry name" value="Virus ectodomain"/>
    <property type="match status" value="1"/>
</dbReference>
<organism evidence="1 2">
    <name type="scientific">Manacus vitellinus</name>
    <name type="common">golden-collared manakin</name>
    <dbReference type="NCBI Taxonomy" id="328815"/>
    <lineage>
        <taxon>Eukaryota</taxon>
        <taxon>Metazoa</taxon>
        <taxon>Chordata</taxon>
        <taxon>Craniata</taxon>
        <taxon>Vertebrata</taxon>
        <taxon>Euteleostomi</taxon>
        <taxon>Archelosauria</taxon>
        <taxon>Archosauria</taxon>
        <taxon>Dinosauria</taxon>
        <taxon>Saurischia</taxon>
        <taxon>Theropoda</taxon>
        <taxon>Coelurosauria</taxon>
        <taxon>Aves</taxon>
        <taxon>Neognathae</taxon>
        <taxon>Neoaves</taxon>
        <taxon>Telluraves</taxon>
        <taxon>Australaves</taxon>
        <taxon>Passeriformes</taxon>
        <taxon>Pipridae</taxon>
        <taxon>Manacus</taxon>
    </lineage>
</organism>